<feature type="transmembrane region" description="Helical" evidence="2">
    <location>
        <begin position="181"/>
        <end position="202"/>
    </location>
</feature>
<organism evidence="3 4">
    <name type="scientific">Quadrisphaera setariae</name>
    <dbReference type="NCBI Taxonomy" id="2593304"/>
    <lineage>
        <taxon>Bacteria</taxon>
        <taxon>Bacillati</taxon>
        <taxon>Actinomycetota</taxon>
        <taxon>Actinomycetes</taxon>
        <taxon>Kineosporiales</taxon>
        <taxon>Kineosporiaceae</taxon>
        <taxon>Quadrisphaera</taxon>
    </lineage>
</organism>
<feature type="compositionally biased region" description="Low complexity" evidence="1">
    <location>
        <begin position="330"/>
        <end position="358"/>
    </location>
</feature>
<keyword evidence="2" id="KW-0812">Transmembrane</keyword>
<dbReference type="OrthoDB" id="5185521at2"/>
<keyword evidence="2" id="KW-0472">Membrane</keyword>
<reference evidence="3 4" key="1">
    <citation type="submission" date="2019-07" db="EMBL/GenBank/DDBJ databases">
        <title>Quadrisphaera sp. strain DD2A genome sequencing and assembly.</title>
        <authorList>
            <person name="Kim I."/>
        </authorList>
    </citation>
    <scope>NUCLEOTIDE SEQUENCE [LARGE SCALE GENOMIC DNA]</scope>
    <source>
        <strain evidence="3 4">DD2A</strain>
    </source>
</reference>
<evidence type="ECO:0000313" key="3">
    <source>
        <dbReference type="EMBL" id="TXR56428.1"/>
    </source>
</evidence>
<dbReference type="Proteomes" id="UP000321234">
    <property type="component" value="Unassembled WGS sequence"/>
</dbReference>
<name>A0A5C8ZGQ8_9ACTN</name>
<evidence type="ECO:0000256" key="2">
    <source>
        <dbReference type="SAM" id="Phobius"/>
    </source>
</evidence>
<evidence type="ECO:0000256" key="1">
    <source>
        <dbReference type="SAM" id="MobiDB-lite"/>
    </source>
</evidence>
<accession>A0A5C8ZGQ8</accession>
<dbReference type="EMBL" id="VKAC01000005">
    <property type="protein sequence ID" value="TXR56428.1"/>
    <property type="molecule type" value="Genomic_DNA"/>
</dbReference>
<dbReference type="AlphaFoldDB" id="A0A5C8ZGQ8"/>
<gene>
    <name evidence="3" type="ORF">FMM08_10050</name>
</gene>
<proteinExistence type="predicted"/>
<comment type="caution">
    <text evidence="3">The sequence shown here is derived from an EMBL/GenBank/DDBJ whole genome shotgun (WGS) entry which is preliminary data.</text>
</comment>
<sequence>MSTTLPLPAPGLDPAAEARGYSAAVRAELADLPVEVVEELTGGLEADLAELAAETSTPLLDRLGSPRSYADELRAAAGLAGRTGEAPAARGSLWGAPLAEARRDARRLKDHLSARPWWPGALERAVQLRPAWWVLRGALGGWLCAAVLGGRGLLGLLVVLAAVAASVEVGRRPWGEHWQRVALASANALAIIVLPFALVAVASGPTTEYVYPTADSGQVFDGTGEMSQGVWSDGQVVTNIYPYDAQGRPLTGVQLLDDYGRPLVTSTGDESDWSGAEASPLVPSVAVDGALRWNAYPLRAQSGVAGAVPTTPPLPEPTLPPLLGIGTGAGAPSAAPTPTAPAVAPVATEPAVEGALGP</sequence>
<feature type="transmembrane region" description="Helical" evidence="2">
    <location>
        <begin position="139"/>
        <end position="169"/>
    </location>
</feature>
<keyword evidence="4" id="KW-1185">Reference proteome</keyword>
<dbReference type="RefSeq" id="WP_147926221.1">
    <property type="nucleotide sequence ID" value="NZ_VKAC01000005.1"/>
</dbReference>
<feature type="region of interest" description="Disordered" evidence="1">
    <location>
        <begin position="326"/>
        <end position="358"/>
    </location>
</feature>
<keyword evidence="2" id="KW-1133">Transmembrane helix</keyword>
<evidence type="ECO:0000313" key="4">
    <source>
        <dbReference type="Proteomes" id="UP000321234"/>
    </source>
</evidence>
<protein>
    <submittedName>
        <fullName evidence="3">Uncharacterized protein</fullName>
    </submittedName>
</protein>